<evidence type="ECO:0000313" key="2">
    <source>
        <dbReference type="EMBL" id="CEN59269.1"/>
    </source>
</evidence>
<dbReference type="EMBL" id="CDMC01000002">
    <property type="protein sequence ID" value="CEN59269.1"/>
    <property type="molecule type" value="Genomic_DNA"/>
</dbReference>
<dbReference type="STRING" id="454130.A0A0U5GLV2"/>
<gene>
    <name evidence="2" type="ORF">ASPCAL01721</name>
</gene>
<keyword evidence="3" id="KW-1185">Reference proteome</keyword>
<protein>
    <submittedName>
        <fullName evidence="2">Uncharacterized protein</fullName>
    </submittedName>
</protein>
<dbReference type="AlphaFoldDB" id="A0A0U5GLV2"/>
<evidence type="ECO:0000256" key="1">
    <source>
        <dbReference type="SAM" id="MobiDB-lite"/>
    </source>
</evidence>
<accession>A0A0U5GLV2</accession>
<dbReference type="Proteomes" id="UP000054771">
    <property type="component" value="Unassembled WGS sequence"/>
</dbReference>
<reference evidence="3" key="1">
    <citation type="journal article" date="2016" name="Genome Announc.">
        <title>Draft genome sequences of fungus Aspergillus calidoustus.</title>
        <authorList>
            <person name="Horn F."/>
            <person name="Linde J."/>
            <person name="Mattern D.J."/>
            <person name="Walther G."/>
            <person name="Guthke R."/>
            <person name="Scherlach K."/>
            <person name="Martin K."/>
            <person name="Brakhage A.A."/>
            <person name="Petzke L."/>
            <person name="Valiante V."/>
        </authorList>
    </citation>
    <scope>NUCLEOTIDE SEQUENCE [LARGE SCALE GENOMIC DNA]</scope>
    <source>
        <strain evidence="3">SF006504</strain>
    </source>
</reference>
<sequence length="202" mass="23055">MVNGEVRGASTLFLRGMYLPQKLLNILIPAVLQPQIYTLTMNPSTISALATLSSLPSASKTSLMRRIAHEMTSTIITISREIQHGTLDPDQTAPMNKFVRTLQQANAAQQRKLERGLKRCQRRARKWRAERRWIRREFAEMMRLMETLQGRWKARVEGLKRKSRFSVEILQMRLAGRGSGQGQKQEQGSLEWSGGGEPIPRL</sequence>
<name>A0A0U5GLV2_ASPCI</name>
<proteinExistence type="predicted"/>
<feature type="compositionally biased region" description="Gly residues" evidence="1">
    <location>
        <begin position="193"/>
        <end position="202"/>
    </location>
</feature>
<feature type="region of interest" description="Disordered" evidence="1">
    <location>
        <begin position="176"/>
        <end position="202"/>
    </location>
</feature>
<dbReference type="OMA" id="RKERKWI"/>
<dbReference type="OrthoDB" id="4369471at2759"/>
<evidence type="ECO:0000313" key="3">
    <source>
        <dbReference type="Proteomes" id="UP000054771"/>
    </source>
</evidence>
<organism evidence="2 3">
    <name type="scientific">Aspergillus calidoustus</name>
    <dbReference type="NCBI Taxonomy" id="454130"/>
    <lineage>
        <taxon>Eukaryota</taxon>
        <taxon>Fungi</taxon>
        <taxon>Dikarya</taxon>
        <taxon>Ascomycota</taxon>
        <taxon>Pezizomycotina</taxon>
        <taxon>Eurotiomycetes</taxon>
        <taxon>Eurotiomycetidae</taxon>
        <taxon>Eurotiales</taxon>
        <taxon>Aspergillaceae</taxon>
        <taxon>Aspergillus</taxon>
        <taxon>Aspergillus subgen. Nidulantes</taxon>
    </lineage>
</organism>